<dbReference type="EMBL" id="JAINUF010000013">
    <property type="protein sequence ID" value="KAJ8344557.1"/>
    <property type="molecule type" value="Genomic_DNA"/>
</dbReference>
<dbReference type="AlphaFoldDB" id="A0A9Q1ET95"/>
<keyword evidence="2" id="KW-1185">Reference proteome</keyword>
<name>A0A9Q1ET95_SYNKA</name>
<comment type="caution">
    <text evidence="1">The sequence shown here is derived from an EMBL/GenBank/DDBJ whole genome shotgun (WGS) entry which is preliminary data.</text>
</comment>
<protein>
    <submittedName>
        <fullName evidence="1">Uncharacterized protein</fullName>
    </submittedName>
</protein>
<sequence length="81" mass="9268">MPSVVKVTGRQRSEAPAARVVELIKRAAYIEWNHSHRHMDHNHSANGPVKTSMAFKMHRMALTDFCLRHSIQQMSPLCFLA</sequence>
<organism evidence="1 2">
    <name type="scientific">Synaphobranchus kaupii</name>
    <name type="common">Kaup's arrowtooth eel</name>
    <dbReference type="NCBI Taxonomy" id="118154"/>
    <lineage>
        <taxon>Eukaryota</taxon>
        <taxon>Metazoa</taxon>
        <taxon>Chordata</taxon>
        <taxon>Craniata</taxon>
        <taxon>Vertebrata</taxon>
        <taxon>Euteleostomi</taxon>
        <taxon>Actinopterygii</taxon>
        <taxon>Neopterygii</taxon>
        <taxon>Teleostei</taxon>
        <taxon>Anguilliformes</taxon>
        <taxon>Synaphobranchidae</taxon>
        <taxon>Synaphobranchus</taxon>
    </lineage>
</organism>
<evidence type="ECO:0000313" key="1">
    <source>
        <dbReference type="EMBL" id="KAJ8344557.1"/>
    </source>
</evidence>
<evidence type="ECO:0000313" key="2">
    <source>
        <dbReference type="Proteomes" id="UP001152622"/>
    </source>
</evidence>
<gene>
    <name evidence="1" type="ORF">SKAU_G00318860</name>
</gene>
<reference evidence="1" key="1">
    <citation type="journal article" date="2023" name="Science">
        <title>Genome structures resolve the early diversification of teleost fishes.</title>
        <authorList>
            <person name="Parey E."/>
            <person name="Louis A."/>
            <person name="Montfort J."/>
            <person name="Bouchez O."/>
            <person name="Roques C."/>
            <person name="Iampietro C."/>
            <person name="Lluch J."/>
            <person name="Castinel A."/>
            <person name="Donnadieu C."/>
            <person name="Desvignes T."/>
            <person name="Floi Bucao C."/>
            <person name="Jouanno E."/>
            <person name="Wen M."/>
            <person name="Mejri S."/>
            <person name="Dirks R."/>
            <person name="Jansen H."/>
            <person name="Henkel C."/>
            <person name="Chen W.J."/>
            <person name="Zahm M."/>
            <person name="Cabau C."/>
            <person name="Klopp C."/>
            <person name="Thompson A.W."/>
            <person name="Robinson-Rechavi M."/>
            <person name="Braasch I."/>
            <person name="Lecointre G."/>
            <person name="Bobe J."/>
            <person name="Postlethwait J.H."/>
            <person name="Berthelot C."/>
            <person name="Roest Crollius H."/>
            <person name="Guiguen Y."/>
        </authorList>
    </citation>
    <scope>NUCLEOTIDE SEQUENCE</scope>
    <source>
        <strain evidence="1">WJC10195</strain>
    </source>
</reference>
<accession>A0A9Q1ET95</accession>
<proteinExistence type="predicted"/>
<dbReference type="Proteomes" id="UP001152622">
    <property type="component" value="Chromosome 13"/>
</dbReference>